<protein>
    <submittedName>
        <fullName evidence="2">Uncharacterized protein</fullName>
    </submittedName>
</protein>
<sequence>MPKAMVDSLLAISESVAATRYPDRVKQCAFLDEKTVALEGFSTMIPAIARDKSLYDVFFNMKNSYHQTATGPGGIIGGRYPTILDLCSRIKTERELNRVGLSAATIAAQQAHRTELEDARVAAEEQAAAEAAATTKPKKSKGKKAKKSKAIVEDIDDDVSVFDDSEFPMTGSGEVDDPMQIDAEWALAQCILAIDELRTSFSNMKVEEGTPSTSHRTTQSLDAHTSVSPPDYEGFFKKFAQLLNNGFDRSAPSYIKAMAILLRTDPESASGPVTTDFPVPPPKKRNHTHSYAHEDSADQYTTAELATNGPAVQKTIAEVHQILGTDQSDTDSIGSLWLQESEIRSRIGFSNAQLRYLLEHHEYLLKDLSRILNTQHQRTPATSSA</sequence>
<comment type="caution">
    <text evidence="2">The sequence shown here is derived from an EMBL/GenBank/DDBJ whole genome shotgun (WGS) entry which is preliminary data.</text>
</comment>
<organism evidence="2 3">
    <name type="scientific">Mycena albidolilacea</name>
    <dbReference type="NCBI Taxonomy" id="1033008"/>
    <lineage>
        <taxon>Eukaryota</taxon>
        <taxon>Fungi</taxon>
        <taxon>Dikarya</taxon>
        <taxon>Basidiomycota</taxon>
        <taxon>Agaricomycotina</taxon>
        <taxon>Agaricomycetes</taxon>
        <taxon>Agaricomycetidae</taxon>
        <taxon>Agaricales</taxon>
        <taxon>Marasmiineae</taxon>
        <taxon>Mycenaceae</taxon>
        <taxon>Mycena</taxon>
    </lineage>
</organism>
<proteinExistence type="predicted"/>
<feature type="compositionally biased region" description="Basic residues" evidence="1">
    <location>
        <begin position="136"/>
        <end position="147"/>
    </location>
</feature>
<feature type="region of interest" description="Disordered" evidence="1">
    <location>
        <begin position="128"/>
        <end position="147"/>
    </location>
</feature>
<dbReference type="EMBL" id="JARIHO010000115">
    <property type="protein sequence ID" value="KAJ7302492.1"/>
    <property type="molecule type" value="Genomic_DNA"/>
</dbReference>
<evidence type="ECO:0000256" key="1">
    <source>
        <dbReference type="SAM" id="MobiDB-lite"/>
    </source>
</evidence>
<evidence type="ECO:0000313" key="2">
    <source>
        <dbReference type="EMBL" id="KAJ7302492.1"/>
    </source>
</evidence>
<evidence type="ECO:0000313" key="3">
    <source>
        <dbReference type="Proteomes" id="UP001218218"/>
    </source>
</evidence>
<dbReference type="Proteomes" id="UP001218218">
    <property type="component" value="Unassembled WGS sequence"/>
</dbReference>
<feature type="compositionally biased region" description="Polar residues" evidence="1">
    <location>
        <begin position="210"/>
        <end position="225"/>
    </location>
</feature>
<reference evidence="2" key="1">
    <citation type="submission" date="2023-03" db="EMBL/GenBank/DDBJ databases">
        <title>Massive genome expansion in bonnet fungi (Mycena s.s.) driven by repeated elements and novel gene families across ecological guilds.</title>
        <authorList>
            <consortium name="Lawrence Berkeley National Laboratory"/>
            <person name="Harder C.B."/>
            <person name="Miyauchi S."/>
            <person name="Viragh M."/>
            <person name="Kuo A."/>
            <person name="Thoen E."/>
            <person name="Andreopoulos B."/>
            <person name="Lu D."/>
            <person name="Skrede I."/>
            <person name="Drula E."/>
            <person name="Henrissat B."/>
            <person name="Morin E."/>
            <person name="Kohler A."/>
            <person name="Barry K."/>
            <person name="LaButti K."/>
            <person name="Morin E."/>
            <person name="Salamov A."/>
            <person name="Lipzen A."/>
            <person name="Mereny Z."/>
            <person name="Hegedus B."/>
            <person name="Baldrian P."/>
            <person name="Stursova M."/>
            <person name="Weitz H."/>
            <person name="Taylor A."/>
            <person name="Grigoriev I.V."/>
            <person name="Nagy L.G."/>
            <person name="Martin F."/>
            <person name="Kauserud H."/>
        </authorList>
    </citation>
    <scope>NUCLEOTIDE SEQUENCE</scope>
    <source>
        <strain evidence="2">CBHHK002</strain>
    </source>
</reference>
<dbReference type="AlphaFoldDB" id="A0AAD6Z0B2"/>
<accession>A0AAD6Z0B2</accession>
<name>A0AAD6Z0B2_9AGAR</name>
<feature type="region of interest" description="Disordered" evidence="1">
    <location>
        <begin position="269"/>
        <end position="292"/>
    </location>
</feature>
<feature type="region of interest" description="Disordered" evidence="1">
    <location>
        <begin position="206"/>
        <end position="225"/>
    </location>
</feature>
<gene>
    <name evidence="2" type="ORF">DFH08DRAFT_826518</name>
</gene>
<keyword evidence="3" id="KW-1185">Reference proteome</keyword>